<evidence type="ECO:0000256" key="3">
    <source>
        <dbReference type="ARBA" id="ARBA00022741"/>
    </source>
</evidence>
<dbReference type="GO" id="GO:0016881">
    <property type="term" value="F:acid-amino acid ligase activity"/>
    <property type="evidence" value="ECO:0007669"/>
    <property type="project" value="InterPro"/>
</dbReference>
<keyword evidence="9" id="KW-1133">Transmembrane helix</keyword>
<dbReference type="SUPFAM" id="SSF53623">
    <property type="entry name" value="MurD-like peptide ligases, catalytic domain"/>
    <property type="match status" value="1"/>
</dbReference>
<dbReference type="InterPro" id="IPR004101">
    <property type="entry name" value="Mur_ligase_C"/>
</dbReference>
<dbReference type="GO" id="GO:0051301">
    <property type="term" value="P:cell division"/>
    <property type="evidence" value="ECO:0007669"/>
    <property type="project" value="UniProtKB-KW"/>
</dbReference>
<dbReference type="GO" id="GO:0008360">
    <property type="term" value="P:regulation of cell shape"/>
    <property type="evidence" value="ECO:0007669"/>
    <property type="project" value="UniProtKB-KW"/>
</dbReference>
<dbReference type="InterPro" id="IPR000713">
    <property type="entry name" value="Mur_ligase_N"/>
</dbReference>
<dbReference type="InterPro" id="IPR050061">
    <property type="entry name" value="MurCDEF_pg_biosynth"/>
</dbReference>
<dbReference type="PANTHER" id="PTHR43445">
    <property type="entry name" value="UDP-N-ACETYLMURAMATE--L-ALANINE LIGASE-RELATED"/>
    <property type="match status" value="1"/>
</dbReference>
<dbReference type="Gene3D" id="3.40.1190.10">
    <property type="entry name" value="Mur-like, catalytic domain"/>
    <property type="match status" value="1"/>
</dbReference>
<keyword evidence="9" id="KW-0812">Transmembrane</keyword>
<protein>
    <recommendedName>
        <fullName evidence="15">UDP-N-acetylmuramate:L-alanyl-gamma-D-glutamyl-meso-diaminopimelate ligase</fullName>
    </recommendedName>
</protein>
<organism evidence="13 14">
    <name type="scientific">Candidatus Magasanikbacteria bacterium CG10_big_fil_rev_8_21_14_0_10_38_6</name>
    <dbReference type="NCBI Taxonomy" id="1974647"/>
    <lineage>
        <taxon>Bacteria</taxon>
        <taxon>Candidatus Magasanikiibacteriota</taxon>
    </lineage>
</organism>
<evidence type="ECO:0000256" key="9">
    <source>
        <dbReference type="SAM" id="Phobius"/>
    </source>
</evidence>
<keyword evidence="6" id="KW-0573">Peptidoglycan synthesis</keyword>
<keyword evidence="8" id="KW-0961">Cell wall biogenesis/degradation</keyword>
<dbReference type="InterPro" id="IPR036565">
    <property type="entry name" value="Mur-like_cat_sf"/>
</dbReference>
<keyword evidence="5" id="KW-0133">Cell shape</keyword>
<feature type="domain" description="Mur ligase C-terminal" evidence="11">
    <location>
        <begin position="320"/>
        <end position="450"/>
    </location>
</feature>
<dbReference type="Proteomes" id="UP000228528">
    <property type="component" value="Unassembled WGS sequence"/>
</dbReference>
<evidence type="ECO:0000313" key="14">
    <source>
        <dbReference type="Proteomes" id="UP000228528"/>
    </source>
</evidence>
<dbReference type="GO" id="GO:0005524">
    <property type="term" value="F:ATP binding"/>
    <property type="evidence" value="ECO:0007669"/>
    <property type="project" value="UniProtKB-KW"/>
</dbReference>
<dbReference type="Pfam" id="PF08245">
    <property type="entry name" value="Mur_ligase_M"/>
    <property type="match status" value="1"/>
</dbReference>
<proteinExistence type="predicted"/>
<dbReference type="InterPro" id="IPR013221">
    <property type="entry name" value="Mur_ligase_cen"/>
</dbReference>
<dbReference type="Gene3D" id="3.40.50.720">
    <property type="entry name" value="NAD(P)-binding Rossmann-like Domain"/>
    <property type="match status" value="1"/>
</dbReference>
<keyword evidence="4" id="KW-0067">ATP-binding</keyword>
<keyword evidence="2" id="KW-0132">Cell division</keyword>
<sequence length="464" mass="51923">MKTQQHIHFIGICGVAMSALAVAFHKNGWQVTGSDKGFYPPISTHLNNAGISYYPGWHVDKMTKAGNPDLVIVGNVAGSHNAEWLYVQKQHLTYMSYPEAIATYFIKDKSIVCAGTYGKTTTSTLLSWICTDNKLDPSYMFGGLAWDGFDSAHIGTGKYCILEGDEYKTARWDNRPKFKLYKPTHLLLTAVSWDHADLYPTEESYSKEFQDLIHMIPEEGVIVANTDHPGVNNILRTYSSTNILTYGSNDQEYHYHDLTQTKKGISFTITHKQKTYHIESAMLGTYMAENITGAFAMAHHIGIDTAAIIRSIKSFCGMKRRLEKRHEGTLTVFDDIAHSPEKAAATLANLRAVYTGTITAIFEPNTGNRKSASIPQYQKAFTNADEVIIPRLTQVKTNIDETDPAMDGKQLKNVIAQSHQNVHYIEDDNTLIHHITAHKKEGDVIVFLGSHGFRGMIEETIQQL</sequence>
<evidence type="ECO:0000259" key="11">
    <source>
        <dbReference type="Pfam" id="PF02875"/>
    </source>
</evidence>
<evidence type="ECO:0000256" key="8">
    <source>
        <dbReference type="ARBA" id="ARBA00023316"/>
    </source>
</evidence>
<evidence type="ECO:0000259" key="10">
    <source>
        <dbReference type="Pfam" id="PF01225"/>
    </source>
</evidence>
<dbReference type="SUPFAM" id="SSF53244">
    <property type="entry name" value="MurD-like peptide ligases, peptide-binding domain"/>
    <property type="match status" value="1"/>
</dbReference>
<feature type="domain" description="Mur ligase central" evidence="12">
    <location>
        <begin position="114"/>
        <end position="298"/>
    </location>
</feature>
<keyword evidence="9" id="KW-0472">Membrane</keyword>
<gene>
    <name evidence="13" type="ORF">COU30_05165</name>
</gene>
<evidence type="ECO:0000256" key="1">
    <source>
        <dbReference type="ARBA" id="ARBA00022598"/>
    </source>
</evidence>
<evidence type="ECO:0000256" key="7">
    <source>
        <dbReference type="ARBA" id="ARBA00023306"/>
    </source>
</evidence>
<dbReference type="Pfam" id="PF02875">
    <property type="entry name" value="Mur_ligase_C"/>
    <property type="match status" value="1"/>
</dbReference>
<dbReference type="PANTHER" id="PTHR43445:SF5">
    <property type="entry name" value="UDP-N-ACETYLMURAMATE--L-ALANYL-GAMMA-D-GLUTAMYL-MESO-2,6-DIAMINOHEPTANDIOATE LIGASE"/>
    <property type="match status" value="1"/>
</dbReference>
<keyword evidence="1" id="KW-0436">Ligase</keyword>
<feature type="transmembrane region" description="Helical" evidence="9">
    <location>
        <begin position="7"/>
        <end position="24"/>
    </location>
</feature>
<dbReference type="Pfam" id="PF01225">
    <property type="entry name" value="Mur_ligase"/>
    <property type="match status" value="1"/>
</dbReference>
<reference evidence="14" key="1">
    <citation type="submission" date="2017-09" db="EMBL/GenBank/DDBJ databases">
        <title>Depth-based differentiation of microbial function through sediment-hosted aquifers and enrichment of novel symbionts in the deep terrestrial subsurface.</title>
        <authorList>
            <person name="Probst A.J."/>
            <person name="Ladd B."/>
            <person name="Jarett J.K."/>
            <person name="Geller-Mcgrath D.E."/>
            <person name="Sieber C.M.K."/>
            <person name="Emerson J.B."/>
            <person name="Anantharaman K."/>
            <person name="Thomas B.C."/>
            <person name="Malmstrom R."/>
            <person name="Stieglmeier M."/>
            <person name="Klingl A."/>
            <person name="Woyke T."/>
            <person name="Ryan C.M."/>
            <person name="Banfield J.F."/>
        </authorList>
    </citation>
    <scope>NUCLEOTIDE SEQUENCE [LARGE SCALE GENOMIC DNA]</scope>
</reference>
<name>A0A2M6NZS2_9BACT</name>
<feature type="domain" description="Mur ligase N-terminal catalytic" evidence="10">
    <location>
        <begin position="6"/>
        <end position="103"/>
    </location>
</feature>
<dbReference type="SUPFAM" id="SSF51984">
    <property type="entry name" value="MurCD N-terminal domain"/>
    <property type="match status" value="1"/>
</dbReference>
<evidence type="ECO:0000256" key="5">
    <source>
        <dbReference type="ARBA" id="ARBA00022960"/>
    </source>
</evidence>
<evidence type="ECO:0000256" key="4">
    <source>
        <dbReference type="ARBA" id="ARBA00022840"/>
    </source>
</evidence>
<comment type="caution">
    <text evidence="13">The sequence shown here is derived from an EMBL/GenBank/DDBJ whole genome shotgun (WGS) entry which is preliminary data.</text>
</comment>
<dbReference type="AlphaFoldDB" id="A0A2M6NZS2"/>
<dbReference type="EMBL" id="PFBW01000216">
    <property type="protein sequence ID" value="PIR76941.1"/>
    <property type="molecule type" value="Genomic_DNA"/>
</dbReference>
<evidence type="ECO:0000256" key="2">
    <source>
        <dbReference type="ARBA" id="ARBA00022618"/>
    </source>
</evidence>
<keyword evidence="7" id="KW-0131">Cell cycle</keyword>
<accession>A0A2M6NZS2</accession>
<dbReference type="GO" id="GO:0009252">
    <property type="term" value="P:peptidoglycan biosynthetic process"/>
    <property type="evidence" value="ECO:0007669"/>
    <property type="project" value="UniProtKB-KW"/>
</dbReference>
<dbReference type="Gene3D" id="3.90.190.20">
    <property type="entry name" value="Mur ligase, C-terminal domain"/>
    <property type="match status" value="1"/>
</dbReference>
<dbReference type="GO" id="GO:0071555">
    <property type="term" value="P:cell wall organization"/>
    <property type="evidence" value="ECO:0007669"/>
    <property type="project" value="UniProtKB-KW"/>
</dbReference>
<evidence type="ECO:0008006" key="15">
    <source>
        <dbReference type="Google" id="ProtNLM"/>
    </source>
</evidence>
<keyword evidence="3" id="KW-0547">Nucleotide-binding</keyword>
<evidence type="ECO:0000259" key="12">
    <source>
        <dbReference type="Pfam" id="PF08245"/>
    </source>
</evidence>
<evidence type="ECO:0000256" key="6">
    <source>
        <dbReference type="ARBA" id="ARBA00022984"/>
    </source>
</evidence>
<evidence type="ECO:0000313" key="13">
    <source>
        <dbReference type="EMBL" id="PIR76941.1"/>
    </source>
</evidence>
<dbReference type="InterPro" id="IPR036615">
    <property type="entry name" value="Mur_ligase_C_dom_sf"/>
</dbReference>